<proteinExistence type="predicted"/>
<dbReference type="AlphaFoldDB" id="A0A0F8YC58"/>
<feature type="non-terminal residue" evidence="1">
    <location>
        <position position="400"/>
    </location>
</feature>
<feature type="non-terminal residue" evidence="1">
    <location>
        <position position="1"/>
    </location>
</feature>
<protein>
    <submittedName>
        <fullName evidence="1">Uncharacterized protein</fullName>
    </submittedName>
</protein>
<gene>
    <name evidence="1" type="ORF">LCGC14_2837540</name>
</gene>
<accession>A0A0F8YC58</accession>
<comment type="caution">
    <text evidence="1">The sequence shown here is derived from an EMBL/GenBank/DDBJ whole genome shotgun (WGS) entry which is preliminary data.</text>
</comment>
<dbReference type="EMBL" id="LAZR01054211">
    <property type="protein sequence ID" value="KKK79037.1"/>
    <property type="molecule type" value="Genomic_DNA"/>
</dbReference>
<organism evidence="1">
    <name type="scientific">marine sediment metagenome</name>
    <dbReference type="NCBI Taxonomy" id="412755"/>
    <lineage>
        <taxon>unclassified sequences</taxon>
        <taxon>metagenomes</taxon>
        <taxon>ecological metagenomes</taxon>
    </lineage>
</organism>
<evidence type="ECO:0000313" key="1">
    <source>
        <dbReference type="EMBL" id="KKK79037.1"/>
    </source>
</evidence>
<reference evidence="1" key="1">
    <citation type="journal article" date="2015" name="Nature">
        <title>Complex archaea that bridge the gap between prokaryotes and eukaryotes.</title>
        <authorList>
            <person name="Spang A."/>
            <person name="Saw J.H."/>
            <person name="Jorgensen S.L."/>
            <person name="Zaremba-Niedzwiedzka K."/>
            <person name="Martijn J."/>
            <person name="Lind A.E."/>
            <person name="van Eijk R."/>
            <person name="Schleper C."/>
            <person name="Guy L."/>
            <person name="Ettema T.J."/>
        </authorList>
    </citation>
    <scope>NUCLEOTIDE SEQUENCE</scope>
</reference>
<sequence>SAGNIGAAAIDTLEFDTDLGQYADLINISGTMFAVAYQGPSGDGWLATFNIASNGTIDNATTATSEFDTANCSYPRILNVSGDVYAIAYRGTANAFIKTLTISGAGAISAVTDTLELESSAGTFTDMVNVSGTVFAVSYLKLLASTGFIETFTISPSGTFSAVIGILEFEPTEIQSYPAIISIPNSAVVCMVYGGPDLDGFAKTALIDGILPAVTTLTCDAVVGDTATGRGNITSLGNSSVTAHGHCWDTSINPTTANDNVDNGAASTTGGFSSNITGLIPGTVYYTRAFVTNSTTTVYGANVRFTAALDRAGIIWMEGSNLRGFDENAIERLYIHRDDTGIADTDVLVVDDADAADDDYAKFTTAGLEGRSYQELVNDISGVIKATDVEVSELSTATYD</sequence>
<name>A0A0F8YC58_9ZZZZ</name>